<gene>
    <name evidence="1" type="ORF">PM001_LOCUS8668</name>
</gene>
<comment type="caution">
    <text evidence="1">The sequence shown here is derived from an EMBL/GenBank/DDBJ whole genome shotgun (WGS) entry which is preliminary data.</text>
</comment>
<dbReference type="EMBL" id="CAKLBY020000069">
    <property type="protein sequence ID" value="CAK7923518.1"/>
    <property type="molecule type" value="Genomic_DNA"/>
</dbReference>
<protein>
    <submittedName>
        <fullName evidence="1">Uncharacterized protein</fullName>
    </submittedName>
</protein>
<organism evidence="1 2">
    <name type="scientific">Peronospora matthiolae</name>
    <dbReference type="NCBI Taxonomy" id="2874970"/>
    <lineage>
        <taxon>Eukaryota</taxon>
        <taxon>Sar</taxon>
        <taxon>Stramenopiles</taxon>
        <taxon>Oomycota</taxon>
        <taxon>Peronosporomycetes</taxon>
        <taxon>Peronosporales</taxon>
        <taxon>Peronosporaceae</taxon>
        <taxon>Peronospora</taxon>
    </lineage>
</organism>
<dbReference type="AlphaFoldDB" id="A0AAV1TQZ2"/>
<dbReference type="Proteomes" id="UP001162060">
    <property type="component" value="Unassembled WGS sequence"/>
</dbReference>
<name>A0AAV1TQZ2_9STRA</name>
<sequence length="125" mass="14074">MEQPLSLKQDSLHVDLHRVFLSRQDGRCSRDPARCHSVLIQPLQYVSRAVHGSHRCHKLARQWIRTCTYLKGTISIETSSIIQQQRMDPQLDTDVTAPKHIKMTNVAALASPLSTCESPSLLTST</sequence>
<reference evidence="1" key="1">
    <citation type="submission" date="2024-01" db="EMBL/GenBank/DDBJ databases">
        <authorList>
            <person name="Webb A."/>
        </authorList>
    </citation>
    <scope>NUCLEOTIDE SEQUENCE</scope>
    <source>
        <strain evidence="1">Pm1</strain>
    </source>
</reference>
<proteinExistence type="predicted"/>
<accession>A0AAV1TQZ2</accession>
<evidence type="ECO:0000313" key="2">
    <source>
        <dbReference type="Proteomes" id="UP001162060"/>
    </source>
</evidence>
<evidence type="ECO:0000313" key="1">
    <source>
        <dbReference type="EMBL" id="CAK7923518.1"/>
    </source>
</evidence>